<keyword evidence="5" id="KW-1185">Reference proteome</keyword>
<evidence type="ECO:0000313" key="5">
    <source>
        <dbReference type="Proteomes" id="UP000800038"/>
    </source>
</evidence>
<proteinExistence type="inferred from homology"/>
<comment type="similarity">
    <text evidence="1">Belongs to the NmrA-type oxidoreductase family.</text>
</comment>
<dbReference type="Gene3D" id="3.90.25.10">
    <property type="entry name" value="UDP-galactose 4-epimerase, domain 1"/>
    <property type="match status" value="1"/>
</dbReference>
<dbReference type="GO" id="GO:0005634">
    <property type="term" value="C:nucleus"/>
    <property type="evidence" value="ECO:0007669"/>
    <property type="project" value="TreeGrafter"/>
</dbReference>
<dbReference type="EMBL" id="ML976001">
    <property type="protein sequence ID" value="KAF1946951.1"/>
    <property type="molecule type" value="Genomic_DNA"/>
</dbReference>
<evidence type="ECO:0000313" key="4">
    <source>
        <dbReference type="EMBL" id="KAF1946951.1"/>
    </source>
</evidence>
<accession>A0A6A5T2U9</accession>
<dbReference type="Proteomes" id="UP000800038">
    <property type="component" value="Unassembled WGS sequence"/>
</dbReference>
<dbReference type="AlphaFoldDB" id="A0A6A5T2U9"/>
<dbReference type="Pfam" id="PF05368">
    <property type="entry name" value="NmrA"/>
    <property type="match status" value="1"/>
</dbReference>
<feature type="domain" description="NmrA-like" evidence="3">
    <location>
        <begin position="5"/>
        <end position="282"/>
    </location>
</feature>
<evidence type="ECO:0000256" key="1">
    <source>
        <dbReference type="ARBA" id="ARBA00006328"/>
    </source>
</evidence>
<dbReference type="PANTHER" id="PTHR42748:SF7">
    <property type="entry name" value="NMRA LIKE REDOX SENSOR 1-RELATED"/>
    <property type="match status" value="1"/>
</dbReference>
<dbReference type="SUPFAM" id="SSF51735">
    <property type="entry name" value="NAD(P)-binding Rossmann-fold domains"/>
    <property type="match status" value="1"/>
</dbReference>
<protein>
    <submittedName>
        <fullName evidence="4">NAD(P)-binding protein</fullName>
    </submittedName>
</protein>
<dbReference type="PANTHER" id="PTHR42748">
    <property type="entry name" value="NITROGEN METABOLITE REPRESSION PROTEIN NMRA FAMILY MEMBER"/>
    <property type="match status" value="1"/>
</dbReference>
<sequence length="302" mass="33705">MTARALLITGATGKQGGSVVDALLKANAPYEILVLTRDAQSPSSKRLLKESPKIKLVTGNLDAADEIFKKAKEATKTPIWGVFSVQTVGKSEETQGIALIDAALKNGVNHFIFSSVDRGGANSDHDPTNVPHFITKYNIEQHLFANASKGNMTWTVLRPVAFFENLTPNFFGKVLTATWAMRLRKEQKLQHISTSDIGFFAAQSFLSPESAQWKNKSISLAGDALTFDELKSTFEKKTGETLPTTYRFMAQALNWMSKELGYMFTWFRDVGYGADIEECKRINPGMKNFETWLDTESSWKKR</sequence>
<evidence type="ECO:0000259" key="3">
    <source>
        <dbReference type="Pfam" id="PF05368"/>
    </source>
</evidence>
<organism evidence="4 5">
    <name type="scientific">Clathrospora elynae</name>
    <dbReference type="NCBI Taxonomy" id="706981"/>
    <lineage>
        <taxon>Eukaryota</taxon>
        <taxon>Fungi</taxon>
        <taxon>Dikarya</taxon>
        <taxon>Ascomycota</taxon>
        <taxon>Pezizomycotina</taxon>
        <taxon>Dothideomycetes</taxon>
        <taxon>Pleosporomycetidae</taxon>
        <taxon>Pleosporales</taxon>
        <taxon>Diademaceae</taxon>
        <taxon>Clathrospora</taxon>
    </lineage>
</organism>
<keyword evidence="2" id="KW-0521">NADP</keyword>
<dbReference type="InterPro" id="IPR051164">
    <property type="entry name" value="NmrA-like_oxidored"/>
</dbReference>
<gene>
    <name evidence="4" type="ORF">EJ02DRAFT_393459</name>
</gene>
<dbReference type="Gene3D" id="3.40.50.720">
    <property type="entry name" value="NAD(P)-binding Rossmann-like Domain"/>
    <property type="match status" value="1"/>
</dbReference>
<name>A0A6A5T2U9_9PLEO</name>
<reference evidence="4" key="1">
    <citation type="journal article" date="2020" name="Stud. Mycol.">
        <title>101 Dothideomycetes genomes: a test case for predicting lifestyles and emergence of pathogens.</title>
        <authorList>
            <person name="Haridas S."/>
            <person name="Albert R."/>
            <person name="Binder M."/>
            <person name="Bloem J."/>
            <person name="Labutti K."/>
            <person name="Salamov A."/>
            <person name="Andreopoulos B."/>
            <person name="Baker S."/>
            <person name="Barry K."/>
            <person name="Bills G."/>
            <person name="Bluhm B."/>
            <person name="Cannon C."/>
            <person name="Castanera R."/>
            <person name="Culley D."/>
            <person name="Daum C."/>
            <person name="Ezra D."/>
            <person name="Gonzalez J."/>
            <person name="Henrissat B."/>
            <person name="Kuo A."/>
            <person name="Liang C."/>
            <person name="Lipzen A."/>
            <person name="Lutzoni F."/>
            <person name="Magnuson J."/>
            <person name="Mondo S."/>
            <person name="Nolan M."/>
            <person name="Ohm R."/>
            <person name="Pangilinan J."/>
            <person name="Park H.-J."/>
            <person name="Ramirez L."/>
            <person name="Alfaro M."/>
            <person name="Sun H."/>
            <person name="Tritt A."/>
            <person name="Yoshinaga Y."/>
            <person name="Zwiers L.-H."/>
            <person name="Turgeon B."/>
            <person name="Goodwin S."/>
            <person name="Spatafora J."/>
            <person name="Crous P."/>
            <person name="Grigoriev I."/>
        </authorList>
    </citation>
    <scope>NUCLEOTIDE SEQUENCE</scope>
    <source>
        <strain evidence="4">CBS 161.51</strain>
    </source>
</reference>
<dbReference type="InterPro" id="IPR008030">
    <property type="entry name" value="NmrA-like"/>
</dbReference>
<dbReference type="InterPro" id="IPR036291">
    <property type="entry name" value="NAD(P)-bd_dom_sf"/>
</dbReference>
<evidence type="ECO:0000256" key="2">
    <source>
        <dbReference type="ARBA" id="ARBA00022857"/>
    </source>
</evidence>
<dbReference type="OrthoDB" id="9997102at2759"/>